<proteinExistence type="inferred from homology"/>
<evidence type="ECO:0000256" key="9">
    <source>
        <dbReference type="RuleBase" id="RU369079"/>
    </source>
</evidence>
<evidence type="ECO:0000256" key="1">
    <source>
        <dbReference type="ARBA" id="ARBA00004429"/>
    </source>
</evidence>
<accession>A0A7W6K717</accession>
<feature type="transmembrane region" description="Helical" evidence="9">
    <location>
        <begin position="86"/>
        <end position="106"/>
    </location>
</feature>
<keyword evidence="3" id="KW-1003">Cell membrane</keyword>
<name>A0A7W6K717_9HYPH</name>
<evidence type="ECO:0000313" key="11">
    <source>
        <dbReference type="EMBL" id="MBB4105406.1"/>
    </source>
</evidence>
<keyword evidence="6 9" id="KW-1133">Transmembrane helix</keyword>
<evidence type="ECO:0000256" key="6">
    <source>
        <dbReference type="ARBA" id="ARBA00022989"/>
    </source>
</evidence>
<dbReference type="GO" id="GO:0015740">
    <property type="term" value="P:C4-dicarboxylate transport"/>
    <property type="evidence" value="ECO:0007669"/>
    <property type="project" value="TreeGrafter"/>
</dbReference>
<reference evidence="11 12" key="1">
    <citation type="submission" date="2020-08" db="EMBL/GenBank/DDBJ databases">
        <title>Genomic Encyclopedia of Type Strains, Phase IV (KMG-IV): sequencing the most valuable type-strain genomes for metagenomic binning, comparative biology and taxonomic classification.</title>
        <authorList>
            <person name="Goeker M."/>
        </authorList>
    </citation>
    <scope>NUCLEOTIDE SEQUENCE [LARGE SCALE GENOMIC DNA]</scope>
    <source>
        <strain evidence="11 12">DSM 26385</strain>
    </source>
</reference>
<keyword evidence="2 9" id="KW-0813">Transport</keyword>
<protein>
    <recommendedName>
        <fullName evidence="9">TRAP transporter small permease protein</fullName>
    </recommendedName>
</protein>
<evidence type="ECO:0000256" key="3">
    <source>
        <dbReference type="ARBA" id="ARBA00022475"/>
    </source>
</evidence>
<dbReference type="Pfam" id="PF04290">
    <property type="entry name" value="DctQ"/>
    <property type="match status" value="1"/>
</dbReference>
<sequence length="169" mass="18856">MKTAENIFVAINRWILIAIMITMAVIVFTNVLLRFFTNQSITWSDEVARHLMIWLTFLGAGITLRHGALVAIDNLQLAASPRVAKLMRIMVAIILLAFFVVMIWAGKTYVGKTMRQLTPSTRIPFGYIYLAIPIGFSLMIAHFLLVIRTFIAHGMGGLQHDDEAPPVAG</sequence>
<dbReference type="GO" id="GO:0005886">
    <property type="term" value="C:plasma membrane"/>
    <property type="evidence" value="ECO:0007669"/>
    <property type="project" value="UniProtKB-SubCell"/>
</dbReference>
<feature type="transmembrane region" description="Helical" evidence="9">
    <location>
        <begin position="126"/>
        <end position="147"/>
    </location>
</feature>
<comment type="caution">
    <text evidence="11">The sequence shown here is derived from an EMBL/GenBank/DDBJ whole genome shotgun (WGS) entry which is preliminary data.</text>
</comment>
<dbReference type="EMBL" id="JACIDU010000020">
    <property type="protein sequence ID" value="MBB4105406.1"/>
    <property type="molecule type" value="Genomic_DNA"/>
</dbReference>
<feature type="transmembrane region" description="Helical" evidence="9">
    <location>
        <begin position="53"/>
        <end position="74"/>
    </location>
</feature>
<dbReference type="InterPro" id="IPR007387">
    <property type="entry name" value="TRAP_DctQ"/>
</dbReference>
<comment type="similarity">
    <text evidence="8 9">Belongs to the TRAP transporter small permease family.</text>
</comment>
<keyword evidence="5 9" id="KW-0812">Transmembrane</keyword>
<evidence type="ECO:0000259" key="10">
    <source>
        <dbReference type="Pfam" id="PF04290"/>
    </source>
</evidence>
<keyword evidence="12" id="KW-1185">Reference proteome</keyword>
<dbReference type="Proteomes" id="UP000584824">
    <property type="component" value="Unassembled WGS sequence"/>
</dbReference>
<keyword evidence="4 9" id="KW-0997">Cell inner membrane</keyword>
<dbReference type="RefSeq" id="WP_183794859.1">
    <property type="nucleotide sequence ID" value="NZ_JACIDU010000020.1"/>
</dbReference>
<feature type="domain" description="Tripartite ATP-independent periplasmic transporters DctQ component" evidence="10">
    <location>
        <begin position="23"/>
        <end position="147"/>
    </location>
</feature>
<dbReference type="GO" id="GO:0022857">
    <property type="term" value="F:transmembrane transporter activity"/>
    <property type="evidence" value="ECO:0007669"/>
    <property type="project" value="UniProtKB-UniRule"/>
</dbReference>
<dbReference type="AlphaFoldDB" id="A0A7W6K717"/>
<comment type="subcellular location">
    <subcellularLocation>
        <location evidence="1 9">Cell inner membrane</location>
        <topology evidence="1 9">Multi-pass membrane protein</topology>
    </subcellularLocation>
</comment>
<comment type="subunit">
    <text evidence="9">The complex comprises the extracytoplasmic solute receptor protein and the two transmembrane proteins.</text>
</comment>
<evidence type="ECO:0000256" key="5">
    <source>
        <dbReference type="ARBA" id="ARBA00022692"/>
    </source>
</evidence>
<organism evidence="11 12">
    <name type="scientific">Allorhizobium borbori</name>
    <dbReference type="NCBI Taxonomy" id="485907"/>
    <lineage>
        <taxon>Bacteria</taxon>
        <taxon>Pseudomonadati</taxon>
        <taxon>Pseudomonadota</taxon>
        <taxon>Alphaproteobacteria</taxon>
        <taxon>Hyphomicrobiales</taxon>
        <taxon>Rhizobiaceae</taxon>
        <taxon>Rhizobium/Agrobacterium group</taxon>
        <taxon>Allorhizobium</taxon>
    </lineage>
</organism>
<evidence type="ECO:0000256" key="7">
    <source>
        <dbReference type="ARBA" id="ARBA00023136"/>
    </source>
</evidence>
<comment type="function">
    <text evidence="9">Part of the tripartite ATP-independent periplasmic (TRAP) transport system.</text>
</comment>
<evidence type="ECO:0000256" key="4">
    <source>
        <dbReference type="ARBA" id="ARBA00022519"/>
    </source>
</evidence>
<feature type="transmembrane region" description="Helical" evidence="9">
    <location>
        <begin position="12"/>
        <end position="33"/>
    </location>
</feature>
<gene>
    <name evidence="11" type="ORF">GGQ66_003993</name>
</gene>
<evidence type="ECO:0000256" key="2">
    <source>
        <dbReference type="ARBA" id="ARBA00022448"/>
    </source>
</evidence>
<dbReference type="InterPro" id="IPR055348">
    <property type="entry name" value="DctQ"/>
</dbReference>
<dbReference type="PANTHER" id="PTHR35011:SF2">
    <property type="entry name" value="2,3-DIKETO-L-GULONATE TRAP TRANSPORTER SMALL PERMEASE PROTEIN YIAM"/>
    <property type="match status" value="1"/>
</dbReference>
<evidence type="ECO:0000256" key="8">
    <source>
        <dbReference type="ARBA" id="ARBA00038436"/>
    </source>
</evidence>
<evidence type="ECO:0000313" key="12">
    <source>
        <dbReference type="Proteomes" id="UP000584824"/>
    </source>
</evidence>
<dbReference type="PANTHER" id="PTHR35011">
    <property type="entry name" value="2,3-DIKETO-L-GULONATE TRAP TRANSPORTER SMALL PERMEASE PROTEIN YIAM"/>
    <property type="match status" value="1"/>
</dbReference>
<keyword evidence="7 9" id="KW-0472">Membrane</keyword>